<sequence>MQTRERRQQDQAHKAHLLDLAQTSKSVLLELGAILNQRYQNRGPAQQTQRSLQRKNEVVRRLEGFISEQQRSERYEDHGEQESHLATIEKLEKQLQHQSAAFEQERSLLQQQATVNLSAQSNLSSSLKLVLPQLRGLLEAYDREQGQHVETFQETSATRTVTITGGTSNQELTRRLDELQTKFDKERVQLLEQVREATNTQQDVSRRNLIERESVLTCPISLDLFEDPVLTTCCGKTFSSEALAQALRRNPQCPVCRAYRVSSHANRDMANMVELHRTERSMLGLPDNGASNSIAPPNTSNMFIEEERPVTASSVVLRRILLHPNIAIATYGTNEFKIGRGYLTVNLQDLMVPQMQHN</sequence>
<name>A0A2P4X8K0_9STRA</name>
<dbReference type="CDD" id="cd16620">
    <property type="entry name" value="vRING-HC-C4C4_RBBP6"/>
    <property type="match status" value="1"/>
</dbReference>
<dbReference type="Pfam" id="PF13923">
    <property type="entry name" value="zf-C3HC4_2"/>
    <property type="match status" value="1"/>
</dbReference>
<accession>A0A2P4X8K0</accession>
<dbReference type="EMBL" id="NCKW01015749">
    <property type="protein sequence ID" value="POM61883.1"/>
    <property type="molecule type" value="Genomic_DNA"/>
</dbReference>
<dbReference type="Gene3D" id="3.30.40.10">
    <property type="entry name" value="Zinc/RING finger domain, C3HC4 (zinc finger)"/>
    <property type="match status" value="1"/>
</dbReference>
<gene>
    <name evidence="3" type="ORF">PHPALM_29034</name>
</gene>
<dbReference type="InterPro" id="IPR013083">
    <property type="entry name" value="Znf_RING/FYVE/PHD"/>
</dbReference>
<organism evidence="3 4">
    <name type="scientific">Phytophthora palmivora</name>
    <dbReference type="NCBI Taxonomy" id="4796"/>
    <lineage>
        <taxon>Eukaryota</taxon>
        <taxon>Sar</taxon>
        <taxon>Stramenopiles</taxon>
        <taxon>Oomycota</taxon>
        <taxon>Peronosporomycetes</taxon>
        <taxon>Peronosporales</taxon>
        <taxon>Peronosporaceae</taxon>
        <taxon>Phytophthora</taxon>
    </lineage>
</organism>
<feature type="coiled-coil region" evidence="1">
    <location>
        <begin position="85"/>
        <end position="112"/>
    </location>
</feature>
<dbReference type="InterPro" id="IPR001841">
    <property type="entry name" value="Znf_RING"/>
</dbReference>
<evidence type="ECO:0000256" key="1">
    <source>
        <dbReference type="SAM" id="Coils"/>
    </source>
</evidence>
<keyword evidence="4" id="KW-1185">Reference proteome</keyword>
<feature type="domain" description="RING-type" evidence="2">
    <location>
        <begin position="218"/>
        <end position="256"/>
    </location>
</feature>
<evidence type="ECO:0000313" key="3">
    <source>
        <dbReference type="EMBL" id="POM61883.1"/>
    </source>
</evidence>
<dbReference type="AlphaFoldDB" id="A0A2P4X8K0"/>
<dbReference type="Proteomes" id="UP000237271">
    <property type="component" value="Unassembled WGS sequence"/>
</dbReference>
<proteinExistence type="predicted"/>
<protein>
    <recommendedName>
        <fullName evidence="2">RING-type domain-containing protein</fullName>
    </recommendedName>
</protein>
<dbReference type="OrthoDB" id="265776at2759"/>
<evidence type="ECO:0000313" key="4">
    <source>
        <dbReference type="Proteomes" id="UP000237271"/>
    </source>
</evidence>
<evidence type="ECO:0000259" key="2">
    <source>
        <dbReference type="Pfam" id="PF13923"/>
    </source>
</evidence>
<keyword evidence="1" id="KW-0175">Coiled coil</keyword>
<dbReference type="SUPFAM" id="SSF57850">
    <property type="entry name" value="RING/U-box"/>
    <property type="match status" value="1"/>
</dbReference>
<reference evidence="3 4" key="1">
    <citation type="journal article" date="2017" name="Genome Biol. Evol.">
        <title>Phytophthora megakarya and P. palmivora, closely related causal agents of cacao black pod rot, underwent increases in genome sizes and gene numbers by different mechanisms.</title>
        <authorList>
            <person name="Ali S.S."/>
            <person name="Shao J."/>
            <person name="Lary D.J."/>
            <person name="Kronmiller B."/>
            <person name="Shen D."/>
            <person name="Strem M.D."/>
            <person name="Amoako-Attah I."/>
            <person name="Akrofi A.Y."/>
            <person name="Begoude B.A."/>
            <person name="Ten Hoopen G.M."/>
            <person name="Coulibaly K."/>
            <person name="Kebe B.I."/>
            <person name="Melnick R.L."/>
            <person name="Guiltinan M.J."/>
            <person name="Tyler B.M."/>
            <person name="Meinhardt L.W."/>
            <person name="Bailey B.A."/>
        </authorList>
    </citation>
    <scope>NUCLEOTIDE SEQUENCE [LARGE SCALE GENOMIC DNA]</scope>
    <source>
        <strain evidence="4">sbr112.9</strain>
    </source>
</reference>
<comment type="caution">
    <text evidence="3">The sequence shown here is derived from an EMBL/GenBank/DDBJ whole genome shotgun (WGS) entry which is preliminary data.</text>
</comment>